<feature type="domain" description="YMGG-like Gly-zipper" evidence="1">
    <location>
        <begin position="25"/>
        <end position="67"/>
    </location>
</feature>
<name>A0A1W2EDX5_9HYPH</name>
<dbReference type="InterPro" id="IPR027367">
    <property type="entry name" value="Gly-zipper_YMGG"/>
</dbReference>
<gene>
    <name evidence="2" type="ORF">SAMN06297251_12443</name>
</gene>
<dbReference type="Pfam" id="PF13441">
    <property type="entry name" value="Gly-zipper_YMGG"/>
    <property type="match status" value="1"/>
</dbReference>
<reference evidence="2 3" key="1">
    <citation type="submission" date="2017-04" db="EMBL/GenBank/DDBJ databases">
        <authorList>
            <person name="Afonso C.L."/>
            <person name="Miller P.J."/>
            <person name="Scott M.A."/>
            <person name="Spackman E."/>
            <person name="Goraichik I."/>
            <person name="Dimitrov K.M."/>
            <person name="Suarez D.L."/>
            <person name="Swayne D.E."/>
        </authorList>
    </citation>
    <scope>NUCLEOTIDE SEQUENCE [LARGE SCALE GENOMIC DNA]</scope>
    <source>
        <strain evidence="2 3">CGMCC 1.10972</strain>
    </source>
</reference>
<dbReference type="RefSeq" id="WP_084412174.1">
    <property type="nucleotide sequence ID" value="NZ_FWXR01000024.1"/>
</dbReference>
<dbReference type="PROSITE" id="PS51257">
    <property type="entry name" value="PROKAR_LIPOPROTEIN"/>
    <property type="match status" value="1"/>
</dbReference>
<keyword evidence="3" id="KW-1185">Reference proteome</keyword>
<accession>A0A1W2EDX5</accession>
<sequence length="69" mass="6304">MITRSLVSLVLVGALAVSVGCSRTQRTLGGAAIGGASGAVIGDAVGGTGGAVVGGVGGAVAGGYIGRNY</sequence>
<evidence type="ECO:0000313" key="3">
    <source>
        <dbReference type="Proteomes" id="UP000192656"/>
    </source>
</evidence>
<organism evidence="2 3">
    <name type="scientific">Fulvimarina manganoxydans</name>
    <dbReference type="NCBI Taxonomy" id="937218"/>
    <lineage>
        <taxon>Bacteria</taxon>
        <taxon>Pseudomonadati</taxon>
        <taxon>Pseudomonadota</taxon>
        <taxon>Alphaproteobacteria</taxon>
        <taxon>Hyphomicrobiales</taxon>
        <taxon>Aurantimonadaceae</taxon>
        <taxon>Fulvimarina</taxon>
    </lineage>
</organism>
<evidence type="ECO:0000259" key="1">
    <source>
        <dbReference type="Pfam" id="PF13441"/>
    </source>
</evidence>
<dbReference type="Proteomes" id="UP000192656">
    <property type="component" value="Unassembled WGS sequence"/>
</dbReference>
<evidence type="ECO:0000313" key="2">
    <source>
        <dbReference type="EMBL" id="SMD07921.1"/>
    </source>
</evidence>
<proteinExistence type="predicted"/>
<dbReference type="AlphaFoldDB" id="A0A1W2EDX5"/>
<protein>
    <submittedName>
        <fullName evidence="2">YMGG-like Gly-zipper</fullName>
    </submittedName>
</protein>
<dbReference type="EMBL" id="FWXR01000024">
    <property type="protein sequence ID" value="SMD07921.1"/>
    <property type="molecule type" value="Genomic_DNA"/>
</dbReference>